<dbReference type="RefSeq" id="WP_093499950.1">
    <property type="nucleotide sequence ID" value="NZ_BSSG01000001.1"/>
</dbReference>
<feature type="transmembrane region" description="Helical" evidence="1">
    <location>
        <begin position="12"/>
        <end position="33"/>
    </location>
</feature>
<dbReference type="Pfam" id="PF14341">
    <property type="entry name" value="PilX_N"/>
    <property type="match status" value="1"/>
</dbReference>
<sequence length="203" mass="22131">MTSLDCRKQQTGAVLFVALIMLLVLTLLAVGSMRSTTLESRITANRAHDTQLQNAADAALRESEFRYYNAGNLLEKLEPNNANCTNDNKIKASGLNKPCLIGFTNNATLVNYINDPRSQTANVAWLTYRGTDAGDTSTIGLKDNQSARFNSTMLTFNCVEYGGVLEGQCTYFYLNNAEAIDSGTASSVYLQSSHANTYLGLNN</sequence>
<proteinExistence type="predicted"/>
<reference evidence="4" key="1">
    <citation type="submission" date="2016-10" db="EMBL/GenBank/DDBJ databases">
        <authorList>
            <person name="Varghese N."/>
            <person name="Submissions S."/>
        </authorList>
    </citation>
    <scope>NUCLEOTIDE SEQUENCE [LARGE SCALE GENOMIC DNA]</scope>
    <source>
        <strain evidence="4">JCM 2783</strain>
    </source>
</reference>
<keyword evidence="4" id="KW-1185">Reference proteome</keyword>
<dbReference type="AlphaFoldDB" id="A0A1I1RD41"/>
<name>A0A1I1RD41_PSEOC</name>
<keyword evidence="1" id="KW-0812">Transmembrane</keyword>
<organism evidence="3 4">
    <name type="scientific">Pseudomonas straminea</name>
    <dbReference type="NCBI Taxonomy" id="47882"/>
    <lineage>
        <taxon>Bacteria</taxon>
        <taxon>Pseudomonadati</taxon>
        <taxon>Pseudomonadota</taxon>
        <taxon>Gammaproteobacteria</taxon>
        <taxon>Pseudomonadales</taxon>
        <taxon>Pseudomonadaceae</taxon>
        <taxon>Phytopseudomonas</taxon>
    </lineage>
</organism>
<evidence type="ECO:0000256" key="1">
    <source>
        <dbReference type="SAM" id="Phobius"/>
    </source>
</evidence>
<evidence type="ECO:0000259" key="2">
    <source>
        <dbReference type="Pfam" id="PF14341"/>
    </source>
</evidence>
<feature type="domain" description="Type 4 fimbrial biogenesis protein PilX N-terminal" evidence="2">
    <location>
        <begin position="12"/>
        <end position="61"/>
    </location>
</feature>
<protein>
    <submittedName>
        <fullName evidence="3">Type IV pilus assembly protein PilX</fullName>
    </submittedName>
</protein>
<evidence type="ECO:0000313" key="4">
    <source>
        <dbReference type="Proteomes" id="UP000243950"/>
    </source>
</evidence>
<evidence type="ECO:0000313" key="3">
    <source>
        <dbReference type="EMBL" id="SFD32152.1"/>
    </source>
</evidence>
<dbReference type="InterPro" id="IPR025746">
    <property type="entry name" value="PilX_N_dom"/>
</dbReference>
<dbReference type="EMBL" id="FOMO01000001">
    <property type="protein sequence ID" value="SFD32152.1"/>
    <property type="molecule type" value="Genomic_DNA"/>
</dbReference>
<keyword evidence="1" id="KW-1133">Transmembrane helix</keyword>
<gene>
    <name evidence="3" type="ORF">SAMN05216372_10195</name>
</gene>
<dbReference type="Proteomes" id="UP000243950">
    <property type="component" value="Unassembled WGS sequence"/>
</dbReference>
<keyword evidence="1" id="KW-0472">Membrane</keyword>
<accession>A0A1I1RD41</accession>